<dbReference type="Proteomes" id="UP001162483">
    <property type="component" value="Unassembled WGS sequence"/>
</dbReference>
<protein>
    <submittedName>
        <fullName evidence="3">Uncharacterized protein</fullName>
    </submittedName>
</protein>
<feature type="compositionally biased region" description="Basic and acidic residues" evidence="2">
    <location>
        <begin position="130"/>
        <end position="139"/>
    </location>
</feature>
<dbReference type="EMBL" id="CATNWA010004857">
    <property type="protein sequence ID" value="CAI9548827.1"/>
    <property type="molecule type" value="Genomic_DNA"/>
</dbReference>
<organism evidence="3 4">
    <name type="scientific">Staurois parvus</name>
    <dbReference type="NCBI Taxonomy" id="386267"/>
    <lineage>
        <taxon>Eukaryota</taxon>
        <taxon>Metazoa</taxon>
        <taxon>Chordata</taxon>
        <taxon>Craniata</taxon>
        <taxon>Vertebrata</taxon>
        <taxon>Euteleostomi</taxon>
        <taxon>Amphibia</taxon>
        <taxon>Batrachia</taxon>
        <taxon>Anura</taxon>
        <taxon>Neobatrachia</taxon>
        <taxon>Ranoidea</taxon>
        <taxon>Ranidae</taxon>
        <taxon>Staurois</taxon>
    </lineage>
</organism>
<dbReference type="PANTHER" id="PTHR23171">
    <property type="entry name" value="GDOWN1"/>
    <property type="match status" value="1"/>
</dbReference>
<feature type="region of interest" description="Disordered" evidence="2">
    <location>
        <begin position="73"/>
        <end position="99"/>
    </location>
</feature>
<name>A0ABN9BMS5_9NEOB</name>
<proteinExistence type="predicted"/>
<evidence type="ECO:0000256" key="2">
    <source>
        <dbReference type="SAM" id="MobiDB-lite"/>
    </source>
</evidence>
<evidence type="ECO:0000313" key="4">
    <source>
        <dbReference type="Proteomes" id="UP001162483"/>
    </source>
</evidence>
<accession>A0ABN9BMS5</accession>
<reference evidence="3" key="1">
    <citation type="submission" date="2023-05" db="EMBL/GenBank/DDBJ databases">
        <authorList>
            <person name="Stuckert A."/>
        </authorList>
    </citation>
    <scope>NUCLEOTIDE SEQUENCE</scope>
</reference>
<dbReference type="InterPro" id="IPR026213">
    <property type="entry name" value="GRINL1"/>
</dbReference>
<feature type="coiled-coil region" evidence="1">
    <location>
        <begin position="35"/>
        <end position="72"/>
    </location>
</feature>
<dbReference type="Pfam" id="PF15328">
    <property type="entry name" value="GCOM2"/>
    <property type="match status" value="1"/>
</dbReference>
<keyword evidence="1" id="KW-0175">Coiled coil</keyword>
<sequence length="188" mass="21155">AGKSVEELLEILERQEKILRNRKFIASLPDRGKKILAYTEKVRAAIEEHKRLQKTSDLISKFKLEFEEKQNEVKEKTKFSKDASNPSLSKNTLNKEGPCNVDTTVSPFTADTVSEMSHKSNVDVGSPLVQEDKNQKTAKNDAGTANDLEDGLKMISVNESLKGEVMVHLINQKTLHTPLQISHISWKL</sequence>
<feature type="region of interest" description="Disordered" evidence="2">
    <location>
        <begin position="119"/>
        <end position="145"/>
    </location>
</feature>
<comment type="caution">
    <text evidence="3">The sequence shown here is derived from an EMBL/GenBank/DDBJ whole genome shotgun (WGS) entry which is preliminary data.</text>
</comment>
<dbReference type="InterPro" id="IPR051375">
    <property type="entry name" value="Tuftelin_GRINL1A/MYZAP/CCD68"/>
</dbReference>
<dbReference type="PANTHER" id="PTHR23171:SF4">
    <property type="entry name" value="TUFTELIN"/>
    <property type="match status" value="1"/>
</dbReference>
<keyword evidence="4" id="KW-1185">Reference proteome</keyword>
<feature type="compositionally biased region" description="Polar residues" evidence="2">
    <location>
        <begin position="82"/>
        <end position="94"/>
    </location>
</feature>
<feature type="non-terminal residue" evidence="3">
    <location>
        <position position="1"/>
    </location>
</feature>
<evidence type="ECO:0000313" key="3">
    <source>
        <dbReference type="EMBL" id="CAI9548827.1"/>
    </source>
</evidence>
<evidence type="ECO:0000256" key="1">
    <source>
        <dbReference type="SAM" id="Coils"/>
    </source>
</evidence>
<gene>
    <name evidence="3" type="ORF">SPARVUS_LOCUS3227646</name>
</gene>